<comment type="caution">
    <text evidence="2">The sequence shown here is derived from an EMBL/GenBank/DDBJ whole genome shotgun (WGS) entry which is preliminary data.</text>
</comment>
<organism evidence="2 3">
    <name type="scientific">Mycolicibacterium chlorophenolicum</name>
    <dbReference type="NCBI Taxonomy" id="37916"/>
    <lineage>
        <taxon>Bacteria</taxon>
        <taxon>Bacillati</taxon>
        <taxon>Actinomycetota</taxon>
        <taxon>Actinomycetes</taxon>
        <taxon>Mycobacteriales</taxon>
        <taxon>Mycobacteriaceae</taxon>
        <taxon>Mycolicibacterium</taxon>
    </lineage>
</organism>
<proteinExistence type="predicted"/>
<dbReference type="Proteomes" id="UP000036513">
    <property type="component" value="Unassembled WGS sequence"/>
</dbReference>
<dbReference type="STRING" id="37916.MCHLDSM_04772"/>
<protein>
    <submittedName>
        <fullName evidence="2">Uncharacterized protein</fullName>
    </submittedName>
</protein>
<dbReference type="RefSeq" id="WP_013470238.1">
    <property type="nucleotide sequence ID" value="NZ_JYNL01000062.1"/>
</dbReference>
<reference evidence="2 3" key="1">
    <citation type="journal article" date="2015" name="Genome Biol. Evol.">
        <title>Characterization of Three Mycobacterium spp. with Potential Use in Bioremediation by Genome Sequencing and Comparative Genomics.</title>
        <authorList>
            <person name="Das S."/>
            <person name="Pettersson B.M."/>
            <person name="Behra P.R."/>
            <person name="Ramesh M."/>
            <person name="Dasgupta S."/>
            <person name="Bhattacharya A."/>
            <person name="Kirsebom L.A."/>
        </authorList>
    </citation>
    <scope>NUCLEOTIDE SEQUENCE [LARGE SCALE GENOMIC DNA]</scope>
    <source>
        <strain evidence="2 3">DSM 43826</strain>
    </source>
</reference>
<keyword evidence="3" id="KW-1185">Reference proteome</keyword>
<sequence>MYQLSIDHQGRSVTTTDHPDRDDAHRSLINYVIGADYYLRPLPTHPDTTRYELLALAEPDSRATRPHHTGHATIAPAGHEASETATYHAAVAAQRWITDHHDTWHHGSDTDPGARYPLAVLTAARAEGHCWFTAGTLWREAAQLAGVELPTAPDQHVLETLRHHALSQAGTHPSPAELAAAVHAALPTATTTDQASALTWWYALLIWGATAS</sequence>
<accession>A0A0J6VNQ9</accession>
<evidence type="ECO:0000313" key="3">
    <source>
        <dbReference type="Proteomes" id="UP000036513"/>
    </source>
</evidence>
<name>A0A0J6VNQ9_9MYCO</name>
<feature type="region of interest" description="Disordered" evidence="1">
    <location>
        <begin position="1"/>
        <end position="23"/>
    </location>
</feature>
<dbReference type="AlphaFoldDB" id="A0A0J6VNQ9"/>
<evidence type="ECO:0000256" key="1">
    <source>
        <dbReference type="SAM" id="MobiDB-lite"/>
    </source>
</evidence>
<evidence type="ECO:0000313" key="2">
    <source>
        <dbReference type="EMBL" id="KMO71093.1"/>
    </source>
</evidence>
<dbReference type="PATRIC" id="fig|37916.4.peg.4776"/>
<dbReference type="EMBL" id="JYNL01000062">
    <property type="protein sequence ID" value="KMO71093.1"/>
    <property type="molecule type" value="Genomic_DNA"/>
</dbReference>
<gene>
    <name evidence="2" type="ORF">MCHLDSM_04772</name>
</gene>